<dbReference type="PRINTS" id="PR00458">
    <property type="entry name" value="PEROXIDASE"/>
</dbReference>
<keyword evidence="5 13" id="KW-0479">Metal-binding</keyword>
<accession>A0ABD3GJC8</accession>
<feature type="disulfide bond" evidence="15">
    <location>
        <begin position="38"/>
        <end position="114"/>
    </location>
</feature>
<feature type="chain" id="PRO_5044529844" description="Peroxidase" evidence="16">
    <location>
        <begin position="28"/>
        <end position="320"/>
    </location>
</feature>
<evidence type="ECO:0000256" key="4">
    <source>
        <dbReference type="ARBA" id="ARBA00022617"/>
    </source>
</evidence>
<reference evidence="18 19" key="1">
    <citation type="submission" date="2024-09" db="EMBL/GenBank/DDBJ databases">
        <title>Chromosome-scale assembly of Riccia sorocarpa.</title>
        <authorList>
            <person name="Paukszto L."/>
        </authorList>
    </citation>
    <scope>NUCLEOTIDE SEQUENCE [LARGE SCALE GENOMIC DNA]</scope>
    <source>
        <strain evidence="18">LP-2024</strain>
        <tissue evidence="18">Aerial parts of the thallus</tissue>
    </source>
</reference>
<comment type="function">
    <text evidence="16">Removal of H(2)O(2), oxidation of toxic reductants, biosynthesis and degradation of lignin, suberization, auxin catabolism, response to environmental stresses such as wounding, pathogen attack and oxidative stress.</text>
</comment>
<feature type="binding site" evidence="13">
    <location>
        <position position="70"/>
    </location>
    <ligand>
        <name>Ca(2+)</name>
        <dbReference type="ChEBI" id="CHEBI:29108"/>
        <label>1</label>
    </ligand>
</feature>
<comment type="catalytic activity">
    <reaction evidence="1 16">
        <text>2 a phenolic donor + H2O2 = 2 a phenolic radical donor + 2 H2O</text>
        <dbReference type="Rhea" id="RHEA:56136"/>
        <dbReference type="ChEBI" id="CHEBI:15377"/>
        <dbReference type="ChEBI" id="CHEBI:16240"/>
        <dbReference type="ChEBI" id="CHEBI:139520"/>
        <dbReference type="ChEBI" id="CHEBI:139521"/>
        <dbReference type="EC" id="1.11.1.7"/>
    </reaction>
</comment>
<keyword evidence="9 15" id="KW-1015">Disulfide bond</keyword>
<feature type="binding site" evidence="13">
    <location>
        <position position="73"/>
    </location>
    <ligand>
        <name>Ca(2+)</name>
        <dbReference type="ChEBI" id="CHEBI:29108"/>
        <label>1</label>
    </ligand>
</feature>
<feature type="disulfide bond" evidence="15">
    <location>
        <begin position="71"/>
        <end position="76"/>
    </location>
</feature>
<evidence type="ECO:0000256" key="3">
    <source>
        <dbReference type="ARBA" id="ARBA00022559"/>
    </source>
</evidence>
<dbReference type="GO" id="GO:0042744">
    <property type="term" value="P:hydrogen peroxide catabolic process"/>
    <property type="evidence" value="ECO:0007669"/>
    <property type="project" value="UniProtKB-KW"/>
</dbReference>
<evidence type="ECO:0000313" key="19">
    <source>
        <dbReference type="Proteomes" id="UP001633002"/>
    </source>
</evidence>
<dbReference type="GO" id="GO:0020037">
    <property type="term" value="F:heme binding"/>
    <property type="evidence" value="ECO:0007669"/>
    <property type="project" value="UniProtKB-UniRule"/>
</dbReference>
<name>A0ABD3GJC8_9MARC</name>
<evidence type="ECO:0000259" key="17">
    <source>
        <dbReference type="PROSITE" id="PS50873"/>
    </source>
</evidence>
<comment type="cofactor">
    <cofactor evidence="13 16">
        <name>Ca(2+)</name>
        <dbReference type="ChEBI" id="CHEBI:29108"/>
    </cofactor>
    <text evidence="13 16">Binds 2 calcium ions per subunit.</text>
</comment>
<feature type="active site" description="Proton acceptor" evidence="11">
    <location>
        <position position="69"/>
    </location>
</feature>
<evidence type="ECO:0000256" key="8">
    <source>
        <dbReference type="ARBA" id="ARBA00023004"/>
    </source>
</evidence>
<feature type="site" description="Transition state stabilizer" evidence="14">
    <location>
        <position position="65"/>
    </location>
</feature>
<dbReference type="Gene3D" id="1.10.420.10">
    <property type="entry name" value="Peroxidase, domain 2"/>
    <property type="match status" value="1"/>
</dbReference>
<dbReference type="Gene3D" id="1.10.520.10">
    <property type="match status" value="1"/>
</dbReference>
<evidence type="ECO:0000313" key="18">
    <source>
        <dbReference type="EMBL" id="KAL3678786.1"/>
    </source>
</evidence>
<comment type="subcellular location">
    <subcellularLocation>
        <location evidence="16">Secreted</location>
    </subcellularLocation>
</comment>
<proteinExistence type="inferred from homology"/>
<evidence type="ECO:0000256" key="7">
    <source>
        <dbReference type="ARBA" id="ARBA00023002"/>
    </source>
</evidence>
<dbReference type="EC" id="1.11.1.7" evidence="2 16"/>
<dbReference type="InterPro" id="IPR000823">
    <property type="entry name" value="Peroxidase_pln"/>
</dbReference>
<feature type="binding site" evidence="13">
    <location>
        <position position="193"/>
    </location>
    <ligand>
        <name>Ca(2+)</name>
        <dbReference type="ChEBI" id="CHEBI:29108"/>
        <label>2</label>
    </ligand>
</feature>
<feature type="binding site" evidence="13">
    <location>
        <position position="75"/>
    </location>
    <ligand>
        <name>Ca(2+)</name>
        <dbReference type="ChEBI" id="CHEBI:29108"/>
        <label>1</label>
    </ligand>
</feature>
<evidence type="ECO:0000256" key="2">
    <source>
        <dbReference type="ARBA" id="ARBA00012313"/>
    </source>
</evidence>
<keyword evidence="6 13" id="KW-0106">Calcium</keyword>
<evidence type="ECO:0000256" key="6">
    <source>
        <dbReference type="ARBA" id="ARBA00022837"/>
    </source>
</evidence>
<evidence type="ECO:0000256" key="16">
    <source>
        <dbReference type="RuleBase" id="RU362060"/>
    </source>
</evidence>
<feature type="disulfide bond" evidence="15">
    <location>
        <begin position="120"/>
        <end position="315"/>
    </location>
</feature>
<feature type="binding site" evidence="13">
    <location>
        <position position="77"/>
    </location>
    <ligand>
        <name>Ca(2+)</name>
        <dbReference type="ChEBI" id="CHEBI:29108"/>
        <label>1</label>
    </ligand>
</feature>
<protein>
    <recommendedName>
        <fullName evidence="2 16">Peroxidase</fullName>
        <ecNumber evidence="2 16">1.11.1.7</ecNumber>
    </recommendedName>
</protein>
<keyword evidence="4 16" id="KW-0349">Heme</keyword>
<dbReference type="AlphaFoldDB" id="A0ABD3GJC8"/>
<evidence type="ECO:0000256" key="12">
    <source>
        <dbReference type="PIRSR" id="PIRSR600823-2"/>
    </source>
</evidence>
<comment type="similarity">
    <text evidence="16">Belongs to the peroxidase family. Classical plant (class III) peroxidase subfamily.</text>
</comment>
<dbReference type="Pfam" id="PF00141">
    <property type="entry name" value="peroxidase"/>
    <property type="match status" value="1"/>
</dbReference>
<dbReference type="InterPro" id="IPR019794">
    <property type="entry name" value="Peroxidases_AS"/>
</dbReference>
<dbReference type="PANTHER" id="PTHR31517">
    <property type="match status" value="1"/>
</dbReference>
<dbReference type="InterPro" id="IPR033905">
    <property type="entry name" value="Secretory_peroxidase"/>
</dbReference>
<dbReference type="SUPFAM" id="SSF48113">
    <property type="entry name" value="Heme-dependent peroxidases"/>
    <property type="match status" value="1"/>
</dbReference>
<feature type="binding site" evidence="13">
    <location>
        <position position="242"/>
    </location>
    <ligand>
        <name>Ca(2+)</name>
        <dbReference type="ChEBI" id="CHEBI:29108"/>
        <label>2</label>
    </ligand>
</feature>
<feature type="disulfide bond" evidence="15">
    <location>
        <begin position="199"/>
        <end position="226"/>
    </location>
</feature>
<feature type="binding site" evidence="12">
    <location>
        <position position="162"/>
    </location>
    <ligand>
        <name>substrate</name>
    </ligand>
</feature>
<keyword evidence="19" id="KW-1185">Reference proteome</keyword>
<dbReference type="Proteomes" id="UP001633002">
    <property type="component" value="Unassembled WGS sequence"/>
</dbReference>
<keyword evidence="8 13" id="KW-0408">Iron</keyword>
<sequence>MTRRRDSAPLVALVLLVSSICLGSVSAALEPNHYLQSCPLAELLVNDVVSKAVFSNRRNGAFLIRIIFHDCFVEGCDGSILLDGPNSEKTAIPNQSLQGFDIIDQAKARVEAVCPGTVSCADITAMAARDSFAALGFGFRFPIKTGRLDGTVSLASGTGDIPSPFSDANTVLGNFAKKGLTPQQTVVLSGAHTIGKAQCGTFTQRLYPTVDPTLDPNYAQQLKLQCPQGGSPAVENNMDVVTPNLFDNFYFTNLIQNKGLFISDQTLLSNAVTAPIVRKYALNPVLFNLDFTSAFNAMAEVQVKTGANGQIRRNCRAVNP</sequence>
<dbReference type="PROSITE" id="PS00436">
    <property type="entry name" value="PEROXIDASE_2"/>
    <property type="match status" value="1"/>
</dbReference>
<dbReference type="GO" id="GO:0005576">
    <property type="term" value="C:extracellular region"/>
    <property type="evidence" value="ECO:0007669"/>
    <property type="project" value="UniProtKB-SubCell"/>
</dbReference>
<dbReference type="EMBL" id="JBJQOH010000007">
    <property type="protein sequence ID" value="KAL3678786.1"/>
    <property type="molecule type" value="Genomic_DNA"/>
</dbReference>
<evidence type="ECO:0000256" key="1">
    <source>
        <dbReference type="ARBA" id="ARBA00000189"/>
    </source>
</evidence>
<comment type="cofactor">
    <cofactor evidence="13 16">
        <name>heme b</name>
        <dbReference type="ChEBI" id="CHEBI:60344"/>
    </cofactor>
    <text evidence="13 16">Binds 1 heme b (iron(II)-protoporphyrin IX) group per subunit.</text>
</comment>
<dbReference type="InterPro" id="IPR010255">
    <property type="entry name" value="Haem_peroxidase_sf"/>
</dbReference>
<gene>
    <name evidence="18" type="ORF">R1sor_021742</name>
</gene>
<feature type="binding site" evidence="13">
    <location>
        <position position="239"/>
    </location>
    <ligand>
        <name>Ca(2+)</name>
        <dbReference type="ChEBI" id="CHEBI:29108"/>
        <label>2</label>
    </ligand>
</feature>
<dbReference type="GO" id="GO:0140825">
    <property type="term" value="F:lactoperoxidase activity"/>
    <property type="evidence" value="ECO:0007669"/>
    <property type="project" value="UniProtKB-EC"/>
</dbReference>
<comment type="caution">
    <text evidence="18">The sequence shown here is derived from an EMBL/GenBank/DDBJ whole genome shotgun (WGS) entry which is preliminary data.</text>
</comment>
<evidence type="ECO:0000256" key="13">
    <source>
        <dbReference type="PIRSR" id="PIRSR600823-3"/>
    </source>
</evidence>
<dbReference type="FunFam" id="1.10.420.10:FF:000006">
    <property type="entry name" value="Peroxidase"/>
    <property type="match status" value="1"/>
</dbReference>
<keyword evidence="7 16" id="KW-0560">Oxidoreductase</keyword>
<dbReference type="GO" id="GO:0006979">
    <property type="term" value="P:response to oxidative stress"/>
    <property type="evidence" value="ECO:0007669"/>
    <property type="project" value="UniProtKB-UniRule"/>
</dbReference>
<feature type="binding site" description="axial binding residue" evidence="13">
    <location>
        <position position="192"/>
    </location>
    <ligand>
        <name>heme b</name>
        <dbReference type="ChEBI" id="CHEBI:60344"/>
    </ligand>
    <ligandPart>
        <name>Fe</name>
        <dbReference type="ChEBI" id="CHEBI:18248"/>
    </ligandPart>
</feature>
<keyword evidence="16" id="KW-0732">Signal</keyword>
<organism evidence="18 19">
    <name type="scientific">Riccia sorocarpa</name>
    <dbReference type="NCBI Taxonomy" id="122646"/>
    <lineage>
        <taxon>Eukaryota</taxon>
        <taxon>Viridiplantae</taxon>
        <taxon>Streptophyta</taxon>
        <taxon>Embryophyta</taxon>
        <taxon>Marchantiophyta</taxon>
        <taxon>Marchantiopsida</taxon>
        <taxon>Marchantiidae</taxon>
        <taxon>Marchantiales</taxon>
        <taxon>Ricciaceae</taxon>
        <taxon>Riccia</taxon>
    </lineage>
</organism>
<keyword evidence="16" id="KW-0964">Secreted</keyword>
<dbReference type="InterPro" id="IPR002016">
    <property type="entry name" value="Haem_peroxidase"/>
</dbReference>
<evidence type="ECO:0000256" key="10">
    <source>
        <dbReference type="ARBA" id="ARBA00023180"/>
    </source>
</evidence>
<feature type="binding site" evidence="13">
    <location>
        <position position="88"/>
    </location>
    <ligand>
        <name>Ca(2+)</name>
        <dbReference type="ChEBI" id="CHEBI:29108"/>
        <label>1</label>
    </ligand>
</feature>
<dbReference type="PROSITE" id="PS50873">
    <property type="entry name" value="PEROXIDASE_4"/>
    <property type="match status" value="1"/>
</dbReference>
<feature type="binding site" evidence="13">
    <location>
        <position position="79"/>
    </location>
    <ligand>
        <name>Ca(2+)</name>
        <dbReference type="ChEBI" id="CHEBI:29108"/>
        <label>1</label>
    </ligand>
</feature>
<dbReference type="PRINTS" id="PR00461">
    <property type="entry name" value="PLPEROXIDASE"/>
</dbReference>
<feature type="binding site" evidence="13">
    <location>
        <position position="247"/>
    </location>
    <ligand>
        <name>Ca(2+)</name>
        <dbReference type="ChEBI" id="CHEBI:29108"/>
        <label>2</label>
    </ligand>
</feature>
<feature type="signal peptide" evidence="16">
    <location>
        <begin position="1"/>
        <end position="27"/>
    </location>
</feature>
<evidence type="ECO:0000256" key="5">
    <source>
        <dbReference type="ARBA" id="ARBA00022723"/>
    </source>
</evidence>
<evidence type="ECO:0000256" key="9">
    <source>
        <dbReference type="ARBA" id="ARBA00023157"/>
    </source>
</evidence>
<evidence type="ECO:0000256" key="15">
    <source>
        <dbReference type="PIRSR" id="PIRSR600823-5"/>
    </source>
</evidence>
<dbReference type="CDD" id="cd00693">
    <property type="entry name" value="secretory_peroxidase"/>
    <property type="match status" value="1"/>
</dbReference>
<evidence type="ECO:0000256" key="11">
    <source>
        <dbReference type="PIRSR" id="PIRSR600823-1"/>
    </source>
</evidence>
<dbReference type="PANTHER" id="PTHR31517:SF84">
    <property type="entry name" value="PEROXIDASE"/>
    <property type="match status" value="1"/>
</dbReference>
<feature type="domain" description="Plant heme peroxidase family profile" evidence="17">
    <location>
        <begin position="28"/>
        <end position="319"/>
    </location>
</feature>
<dbReference type="GO" id="GO:0046872">
    <property type="term" value="F:metal ion binding"/>
    <property type="evidence" value="ECO:0007669"/>
    <property type="project" value="UniProtKB-UniRule"/>
</dbReference>
<keyword evidence="16" id="KW-0376">Hydrogen peroxide</keyword>
<keyword evidence="3 16" id="KW-0575">Peroxidase</keyword>
<evidence type="ECO:0000256" key="14">
    <source>
        <dbReference type="PIRSR" id="PIRSR600823-4"/>
    </source>
</evidence>
<keyword evidence="10" id="KW-0325">Glycoprotein</keyword>